<dbReference type="AlphaFoldDB" id="A0A512M4B9"/>
<protein>
    <recommendedName>
        <fullName evidence="5">SGNH hydrolase-type esterase domain-containing protein</fullName>
    </recommendedName>
</protein>
<evidence type="ECO:0000313" key="3">
    <source>
        <dbReference type="EMBL" id="GEP41590.1"/>
    </source>
</evidence>
<evidence type="ECO:0008006" key="5">
    <source>
        <dbReference type="Google" id="ProtNLM"/>
    </source>
</evidence>
<sequence length="420" mass="45421">MKLPPLLLLALTLASPICLLSQSADAPIDFDKARQLFEKRQGGGTLSEEETAYVRKAMATRESEGKGGQQPGEAIDWPRAQDLIRREQGGEKLSPEDQKYLDRAKEMRRRAGGGGGSPGGGGRGGQANQRKAPESMTPLTDMTAEARYEGEDGGLYGKGSNEPPAELQKSAEAALAQIQPLNAEGKPAADGKVVFVSISMSNATQEFSVFKRIADGDPRKSGKLTIVDCAQGGQTMAAWAPPDGRPWPEAMRRLETSGVTPQQVQVAWVKLANAGPSGAKTDHLKILEADTIKVLHNLRDRFPNLRIAYLGSRIYGGYATTGLNPEPYAYEGAFAVRHLIQQQISGDEALATAKSPLLLWGPYLWSEGEKGRKTDDLKYVKDDFGGDGTHPSDPGRQKVAKQLLEFFATSPLSKSWFAEK</sequence>
<keyword evidence="4" id="KW-1185">Reference proteome</keyword>
<feature type="compositionally biased region" description="Gly residues" evidence="1">
    <location>
        <begin position="112"/>
        <end position="125"/>
    </location>
</feature>
<feature type="region of interest" description="Disordered" evidence="1">
    <location>
        <begin position="58"/>
        <end position="79"/>
    </location>
</feature>
<proteinExistence type="predicted"/>
<comment type="caution">
    <text evidence="3">The sequence shown here is derived from an EMBL/GenBank/DDBJ whole genome shotgun (WGS) entry which is preliminary data.</text>
</comment>
<keyword evidence="2" id="KW-0732">Signal</keyword>
<reference evidence="3 4" key="1">
    <citation type="submission" date="2019-07" db="EMBL/GenBank/DDBJ databases">
        <title>Whole genome shotgun sequence of Brevifollis gellanilyticus NBRC 108608.</title>
        <authorList>
            <person name="Hosoyama A."/>
            <person name="Uohara A."/>
            <person name="Ohji S."/>
            <person name="Ichikawa N."/>
        </authorList>
    </citation>
    <scope>NUCLEOTIDE SEQUENCE [LARGE SCALE GENOMIC DNA]</scope>
    <source>
        <strain evidence="3 4">NBRC 108608</strain>
    </source>
</reference>
<feature type="signal peptide" evidence="2">
    <location>
        <begin position="1"/>
        <end position="26"/>
    </location>
</feature>
<feature type="region of interest" description="Disordered" evidence="1">
    <location>
        <begin position="108"/>
        <end position="171"/>
    </location>
</feature>
<dbReference type="Proteomes" id="UP000321577">
    <property type="component" value="Unassembled WGS sequence"/>
</dbReference>
<accession>A0A512M4B9</accession>
<evidence type="ECO:0000313" key="4">
    <source>
        <dbReference type="Proteomes" id="UP000321577"/>
    </source>
</evidence>
<evidence type="ECO:0000256" key="1">
    <source>
        <dbReference type="SAM" id="MobiDB-lite"/>
    </source>
</evidence>
<evidence type="ECO:0000256" key="2">
    <source>
        <dbReference type="SAM" id="SignalP"/>
    </source>
</evidence>
<dbReference type="OrthoDB" id="4021042at2"/>
<name>A0A512M4B9_9BACT</name>
<feature type="chain" id="PRO_5021772926" description="SGNH hydrolase-type esterase domain-containing protein" evidence="2">
    <location>
        <begin position="27"/>
        <end position="420"/>
    </location>
</feature>
<gene>
    <name evidence="3" type="ORF">BGE01nite_08810</name>
</gene>
<organism evidence="3 4">
    <name type="scientific">Brevifollis gellanilyticus</name>
    <dbReference type="NCBI Taxonomy" id="748831"/>
    <lineage>
        <taxon>Bacteria</taxon>
        <taxon>Pseudomonadati</taxon>
        <taxon>Verrucomicrobiota</taxon>
        <taxon>Verrucomicrobiia</taxon>
        <taxon>Verrucomicrobiales</taxon>
        <taxon>Verrucomicrobiaceae</taxon>
    </lineage>
</organism>
<dbReference type="EMBL" id="BKAG01000004">
    <property type="protein sequence ID" value="GEP41590.1"/>
    <property type="molecule type" value="Genomic_DNA"/>
</dbReference>
<dbReference type="RefSeq" id="WP_146849050.1">
    <property type="nucleotide sequence ID" value="NZ_BKAG01000004.1"/>
</dbReference>